<comment type="cofactor">
    <cofactor evidence="1">
        <name>Mn(2+)</name>
        <dbReference type="ChEBI" id="CHEBI:29035"/>
    </cofactor>
</comment>
<name>A0A9X2KSA7_9GAMM</name>
<dbReference type="PANTHER" id="PTHR12992:SF11">
    <property type="entry name" value="MITOCHONDRIAL COENZYME A DIPHOSPHATASE NUDT8"/>
    <property type="match status" value="1"/>
</dbReference>
<dbReference type="SUPFAM" id="SSF55811">
    <property type="entry name" value="Nudix"/>
    <property type="match status" value="1"/>
</dbReference>
<feature type="domain" description="Nudix hydrolase" evidence="7">
    <location>
        <begin position="33"/>
        <end position="166"/>
    </location>
</feature>
<evidence type="ECO:0000256" key="2">
    <source>
        <dbReference type="ARBA" id="ARBA00001946"/>
    </source>
</evidence>
<evidence type="ECO:0000313" key="9">
    <source>
        <dbReference type="Proteomes" id="UP001139319"/>
    </source>
</evidence>
<dbReference type="NCBIfam" id="NF007980">
    <property type="entry name" value="PRK10707.1"/>
    <property type="match status" value="1"/>
</dbReference>
<reference evidence="8" key="2">
    <citation type="submission" date="2023-01" db="EMBL/GenBank/DDBJ databases">
        <title>Gilvimarinus xylanilyticus HB14 isolated from Caulerpa lentillifera aquaculture base in Hainan, China.</title>
        <authorList>
            <person name="Zhang Y.-J."/>
        </authorList>
    </citation>
    <scope>NUCLEOTIDE SEQUENCE</scope>
    <source>
        <strain evidence="8">HB14</strain>
    </source>
</reference>
<evidence type="ECO:0000256" key="1">
    <source>
        <dbReference type="ARBA" id="ARBA00001936"/>
    </source>
</evidence>
<sequence>MISGSSPMSDSWCTHLSSQLLPAQVARREAPARGQAAVLVPILFVADQPHVILTRRAAHLQHHPGEIAFPGGMWESDDINLAQTALRESFEETGMPSDAVQLLGRMKPFSTRRGVSVTPVVGVVHGTPRLTPDPAELDLIFQVPLAQLTPEAAARYDTFDYAEGRVRVPVFESQGHTIWGLTAAIIANLNSLIC</sequence>
<dbReference type="InterPro" id="IPR000086">
    <property type="entry name" value="NUDIX_hydrolase_dom"/>
</dbReference>
<dbReference type="AlphaFoldDB" id="A0A9X2KSA7"/>
<keyword evidence="6" id="KW-0464">Manganese</keyword>
<evidence type="ECO:0000256" key="5">
    <source>
        <dbReference type="ARBA" id="ARBA00022842"/>
    </source>
</evidence>
<keyword evidence="9" id="KW-1185">Reference proteome</keyword>
<keyword evidence="4" id="KW-0378">Hydrolase</keyword>
<dbReference type="Proteomes" id="UP001139319">
    <property type="component" value="Unassembled WGS sequence"/>
</dbReference>
<dbReference type="EMBL" id="JAMFTH010000001">
    <property type="protein sequence ID" value="MCP8898049.1"/>
    <property type="molecule type" value="Genomic_DNA"/>
</dbReference>
<dbReference type="InterPro" id="IPR015797">
    <property type="entry name" value="NUDIX_hydrolase-like_dom_sf"/>
</dbReference>
<comment type="caution">
    <text evidence="8">The sequence shown here is derived from an EMBL/GenBank/DDBJ whole genome shotgun (WGS) entry which is preliminary data.</text>
</comment>
<protein>
    <submittedName>
        <fullName evidence="8">CoA pyrophosphatase</fullName>
    </submittedName>
</protein>
<dbReference type="GO" id="GO:0010945">
    <property type="term" value="F:coenzyme A diphosphatase activity"/>
    <property type="evidence" value="ECO:0007669"/>
    <property type="project" value="InterPro"/>
</dbReference>
<dbReference type="PANTHER" id="PTHR12992">
    <property type="entry name" value="NUDIX HYDROLASE"/>
    <property type="match status" value="1"/>
</dbReference>
<dbReference type="RefSeq" id="WP_253966340.1">
    <property type="nucleotide sequence ID" value="NZ_JAMFTH010000001.1"/>
</dbReference>
<dbReference type="Gene3D" id="3.90.79.10">
    <property type="entry name" value="Nucleoside Triphosphate Pyrophosphohydrolase"/>
    <property type="match status" value="1"/>
</dbReference>
<dbReference type="PROSITE" id="PS51462">
    <property type="entry name" value="NUDIX"/>
    <property type="match status" value="1"/>
</dbReference>
<evidence type="ECO:0000256" key="6">
    <source>
        <dbReference type="ARBA" id="ARBA00023211"/>
    </source>
</evidence>
<evidence type="ECO:0000256" key="4">
    <source>
        <dbReference type="ARBA" id="ARBA00022801"/>
    </source>
</evidence>
<comment type="cofactor">
    <cofactor evidence="2">
        <name>Mg(2+)</name>
        <dbReference type="ChEBI" id="CHEBI:18420"/>
    </cofactor>
</comment>
<organism evidence="8 9">
    <name type="scientific">Gilvimarinus xylanilyticus</name>
    <dbReference type="NCBI Taxonomy" id="2944139"/>
    <lineage>
        <taxon>Bacteria</taxon>
        <taxon>Pseudomonadati</taxon>
        <taxon>Pseudomonadota</taxon>
        <taxon>Gammaproteobacteria</taxon>
        <taxon>Cellvibrionales</taxon>
        <taxon>Cellvibrionaceae</taxon>
        <taxon>Gilvimarinus</taxon>
    </lineage>
</organism>
<evidence type="ECO:0000313" key="8">
    <source>
        <dbReference type="EMBL" id="MCP8898049.1"/>
    </source>
</evidence>
<dbReference type="InterPro" id="IPR045121">
    <property type="entry name" value="CoAse"/>
</dbReference>
<gene>
    <name evidence="8" type="ORF">M6D89_01905</name>
</gene>
<accession>A0A9X2KSA7</accession>
<evidence type="ECO:0000259" key="7">
    <source>
        <dbReference type="PROSITE" id="PS51462"/>
    </source>
</evidence>
<reference evidence="8" key="1">
    <citation type="submission" date="2022-05" db="EMBL/GenBank/DDBJ databases">
        <authorList>
            <person name="Sun H.-N."/>
        </authorList>
    </citation>
    <scope>NUCLEOTIDE SEQUENCE</scope>
    <source>
        <strain evidence="8">HB14</strain>
    </source>
</reference>
<dbReference type="Pfam" id="PF00293">
    <property type="entry name" value="NUDIX"/>
    <property type="match status" value="1"/>
</dbReference>
<evidence type="ECO:0000256" key="3">
    <source>
        <dbReference type="ARBA" id="ARBA00022723"/>
    </source>
</evidence>
<dbReference type="GO" id="GO:0046872">
    <property type="term" value="F:metal ion binding"/>
    <property type="evidence" value="ECO:0007669"/>
    <property type="project" value="UniProtKB-KW"/>
</dbReference>
<keyword evidence="5" id="KW-0460">Magnesium</keyword>
<proteinExistence type="predicted"/>
<keyword evidence="3" id="KW-0479">Metal-binding</keyword>
<dbReference type="CDD" id="cd03426">
    <property type="entry name" value="NUDIX_CoAse_Nudt7"/>
    <property type="match status" value="1"/>
</dbReference>